<dbReference type="Gene3D" id="3.40.640.10">
    <property type="entry name" value="Type I PLP-dependent aspartate aminotransferase-like (Major domain)"/>
    <property type="match status" value="1"/>
</dbReference>
<dbReference type="Gene3D" id="3.90.1150.10">
    <property type="entry name" value="Aspartate Aminotransferase, domain 1"/>
    <property type="match status" value="1"/>
</dbReference>
<protein>
    <submittedName>
        <fullName evidence="7">Methionine aminotransferase</fullName>
    </submittedName>
</protein>
<dbReference type="GO" id="GO:0016212">
    <property type="term" value="F:kynurenine-oxoglutarate transaminase activity"/>
    <property type="evidence" value="ECO:0007669"/>
    <property type="project" value="TreeGrafter"/>
</dbReference>
<dbReference type="PANTHER" id="PTHR43807">
    <property type="entry name" value="FI04487P"/>
    <property type="match status" value="1"/>
</dbReference>
<dbReference type="SUPFAM" id="SSF53383">
    <property type="entry name" value="PLP-dependent transferases"/>
    <property type="match status" value="1"/>
</dbReference>
<dbReference type="OrthoDB" id="9802328at2"/>
<dbReference type="InterPro" id="IPR015424">
    <property type="entry name" value="PyrdxlP-dep_Trfase"/>
</dbReference>
<dbReference type="AlphaFoldDB" id="A0A2S0HVV4"/>
<dbReference type="NCBIfam" id="NF006569">
    <property type="entry name" value="PRK09082.1"/>
    <property type="match status" value="1"/>
</dbReference>
<dbReference type="PANTHER" id="PTHR43807:SF20">
    <property type="entry name" value="FI04487P"/>
    <property type="match status" value="1"/>
</dbReference>
<dbReference type="Proteomes" id="UP000238442">
    <property type="component" value="Chromosome"/>
</dbReference>
<dbReference type="EMBL" id="CP027062">
    <property type="protein sequence ID" value="AVI50792.1"/>
    <property type="molecule type" value="Genomic_DNA"/>
</dbReference>
<evidence type="ECO:0000256" key="1">
    <source>
        <dbReference type="ARBA" id="ARBA00001933"/>
    </source>
</evidence>
<dbReference type="GO" id="GO:0005737">
    <property type="term" value="C:cytoplasm"/>
    <property type="evidence" value="ECO:0007669"/>
    <property type="project" value="TreeGrafter"/>
</dbReference>
<dbReference type="InterPro" id="IPR004839">
    <property type="entry name" value="Aminotransferase_I/II_large"/>
</dbReference>
<evidence type="ECO:0000256" key="4">
    <source>
        <dbReference type="ARBA" id="ARBA00022679"/>
    </source>
</evidence>
<keyword evidence="5" id="KW-0663">Pyridoxal phosphate</keyword>
<proteinExistence type="inferred from homology"/>
<evidence type="ECO:0000313" key="7">
    <source>
        <dbReference type="EMBL" id="AVI50792.1"/>
    </source>
</evidence>
<keyword evidence="8" id="KW-1185">Reference proteome</keyword>
<sequence>MISKLPELTTTIFTVMSKMAQEYGAINLSQGFPDFHGDPLLVDLVERAMREGYNQYAPMPGDPQLRAQIASKLNNNYGSNYSEETDITITAGATQAIFTAIAASIHKGDEVIVFSPAYDCYEPAVSLFEGVSRQIQLRPPNYSPDWEEVERSIGPKTKMIIVNSPHNPSGMLFSKEDMEELQRISVKHQLLVISDEVYEHIIFDGNIHNSAARFPELAERTFITASFGKTFHNTGWKIGYCAAPKVLMEEFRKVHQYNVFSVNHPIQKALATYLQDAQTYEDLAAFYQQKRDLFLDLISSSRFKYVPSKGTYFQLLDYSEISSEGDIAFAEWLTKEKGLASIPTSVFNANGEDFHQIRLCFAKKEETLEQAAAILNSI</sequence>
<dbReference type="CDD" id="cd00609">
    <property type="entry name" value="AAT_like"/>
    <property type="match status" value="1"/>
</dbReference>
<evidence type="ECO:0000256" key="5">
    <source>
        <dbReference type="ARBA" id="ARBA00022898"/>
    </source>
</evidence>
<dbReference type="FunFam" id="3.40.640.10:FF:000033">
    <property type="entry name" value="Aspartate aminotransferase"/>
    <property type="match status" value="1"/>
</dbReference>
<reference evidence="7 8" key="1">
    <citation type="submission" date="2018-02" db="EMBL/GenBank/DDBJ databases">
        <title>Genomic analysis of the strain RR4-38 isolated from a seawater recirculating aquaculture system.</title>
        <authorList>
            <person name="Kim Y.-S."/>
            <person name="Jang Y.H."/>
            <person name="Kim K.-H."/>
        </authorList>
    </citation>
    <scope>NUCLEOTIDE SEQUENCE [LARGE SCALE GENOMIC DNA]</scope>
    <source>
        <strain evidence="7 8">RR4-38</strain>
    </source>
</reference>
<dbReference type="InterPro" id="IPR015421">
    <property type="entry name" value="PyrdxlP-dep_Trfase_major"/>
</dbReference>
<dbReference type="InterPro" id="IPR051326">
    <property type="entry name" value="Kynurenine-oxoglutarate_AT"/>
</dbReference>
<organism evidence="7 8">
    <name type="scientific">Pukyongia salina</name>
    <dbReference type="NCBI Taxonomy" id="2094025"/>
    <lineage>
        <taxon>Bacteria</taxon>
        <taxon>Pseudomonadati</taxon>
        <taxon>Bacteroidota</taxon>
        <taxon>Flavobacteriia</taxon>
        <taxon>Flavobacteriales</taxon>
        <taxon>Flavobacteriaceae</taxon>
        <taxon>Pukyongia</taxon>
    </lineage>
</organism>
<evidence type="ECO:0000256" key="2">
    <source>
        <dbReference type="ARBA" id="ARBA00007441"/>
    </source>
</evidence>
<accession>A0A2S0HVV4</accession>
<gene>
    <name evidence="7" type="ORF">C5O00_06240</name>
</gene>
<evidence type="ECO:0000256" key="3">
    <source>
        <dbReference type="ARBA" id="ARBA00022576"/>
    </source>
</evidence>
<evidence type="ECO:0000259" key="6">
    <source>
        <dbReference type="Pfam" id="PF00155"/>
    </source>
</evidence>
<dbReference type="InterPro" id="IPR015422">
    <property type="entry name" value="PyrdxlP-dep_Trfase_small"/>
</dbReference>
<comment type="similarity">
    <text evidence="2">Belongs to the class-I pyridoxal-phosphate-dependent aminotransferase family.</text>
</comment>
<keyword evidence="4 7" id="KW-0808">Transferase</keyword>
<comment type="cofactor">
    <cofactor evidence="1">
        <name>pyridoxal 5'-phosphate</name>
        <dbReference type="ChEBI" id="CHEBI:597326"/>
    </cofactor>
</comment>
<feature type="domain" description="Aminotransferase class I/classII large" evidence="6">
    <location>
        <begin position="26"/>
        <end position="373"/>
    </location>
</feature>
<dbReference type="Pfam" id="PF00155">
    <property type="entry name" value="Aminotran_1_2"/>
    <property type="match status" value="1"/>
</dbReference>
<evidence type="ECO:0000313" key="8">
    <source>
        <dbReference type="Proteomes" id="UP000238442"/>
    </source>
</evidence>
<dbReference type="KEGG" id="aue:C5O00_06240"/>
<keyword evidence="3 7" id="KW-0032">Aminotransferase</keyword>
<name>A0A2S0HVV4_9FLAO</name>
<dbReference type="GO" id="GO:0030170">
    <property type="term" value="F:pyridoxal phosphate binding"/>
    <property type="evidence" value="ECO:0007669"/>
    <property type="project" value="InterPro"/>
</dbReference>
<dbReference type="RefSeq" id="WP_105215897.1">
    <property type="nucleotide sequence ID" value="NZ_CP027062.1"/>
</dbReference>